<dbReference type="InParanoid" id="A0A0C3FDX3"/>
<sequence>MKFHCKARQLVLPIPSAVTATQCTVDDGIIISGTSGANTTTGIRLLRFLIANIKGRSTLRFKCRHGKQACKSEQESISTIS</sequence>
<evidence type="ECO:0000313" key="1">
    <source>
        <dbReference type="EMBL" id="KIM78099.1"/>
    </source>
</evidence>
<reference evidence="2" key="2">
    <citation type="submission" date="2015-01" db="EMBL/GenBank/DDBJ databases">
        <title>Evolutionary Origins and Diversification of the Mycorrhizal Mutualists.</title>
        <authorList>
            <consortium name="DOE Joint Genome Institute"/>
            <consortium name="Mycorrhizal Genomics Consortium"/>
            <person name="Kohler A."/>
            <person name="Kuo A."/>
            <person name="Nagy L.G."/>
            <person name="Floudas D."/>
            <person name="Copeland A."/>
            <person name="Barry K.W."/>
            <person name="Cichocki N."/>
            <person name="Veneault-Fourrey C."/>
            <person name="LaButti K."/>
            <person name="Lindquist E.A."/>
            <person name="Lipzen A."/>
            <person name="Lundell T."/>
            <person name="Morin E."/>
            <person name="Murat C."/>
            <person name="Riley R."/>
            <person name="Ohm R."/>
            <person name="Sun H."/>
            <person name="Tunlid A."/>
            <person name="Henrissat B."/>
            <person name="Grigoriev I.V."/>
            <person name="Hibbett D.S."/>
            <person name="Martin F."/>
        </authorList>
    </citation>
    <scope>NUCLEOTIDE SEQUENCE [LARGE SCALE GENOMIC DNA]</scope>
    <source>
        <strain evidence="2">F 1598</strain>
    </source>
</reference>
<dbReference type="AlphaFoldDB" id="A0A0C3FDX3"/>
<dbReference type="EMBL" id="KN833019">
    <property type="protein sequence ID" value="KIM78099.1"/>
    <property type="molecule type" value="Genomic_DNA"/>
</dbReference>
<organism evidence="1 2">
    <name type="scientific">Piloderma croceum (strain F 1598)</name>
    <dbReference type="NCBI Taxonomy" id="765440"/>
    <lineage>
        <taxon>Eukaryota</taxon>
        <taxon>Fungi</taxon>
        <taxon>Dikarya</taxon>
        <taxon>Basidiomycota</taxon>
        <taxon>Agaricomycotina</taxon>
        <taxon>Agaricomycetes</taxon>
        <taxon>Agaricomycetidae</taxon>
        <taxon>Atheliales</taxon>
        <taxon>Atheliaceae</taxon>
        <taxon>Piloderma</taxon>
    </lineage>
</organism>
<gene>
    <name evidence="1" type="ORF">PILCRDRAFT_824812</name>
</gene>
<reference evidence="1 2" key="1">
    <citation type="submission" date="2014-04" db="EMBL/GenBank/DDBJ databases">
        <authorList>
            <consortium name="DOE Joint Genome Institute"/>
            <person name="Kuo A."/>
            <person name="Tarkka M."/>
            <person name="Buscot F."/>
            <person name="Kohler A."/>
            <person name="Nagy L.G."/>
            <person name="Floudas D."/>
            <person name="Copeland A."/>
            <person name="Barry K.W."/>
            <person name="Cichocki N."/>
            <person name="Veneault-Fourrey C."/>
            <person name="LaButti K."/>
            <person name="Lindquist E.A."/>
            <person name="Lipzen A."/>
            <person name="Lundell T."/>
            <person name="Morin E."/>
            <person name="Murat C."/>
            <person name="Sun H."/>
            <person name="Tunlid A."/>
            <person name="Henrissat B."/>
            <person name="Grigoriev I.V."/>
            <person name="Hibbett D.S."/>
            <person name="Martin F."/>
            <person name="Nordberg H.P."/>
            <person name="Cantor M.N."/>
            <person name="Hua S.X."/>
        </authorList>
    </citation>
    <scope>NUCLEOTIDE SEQUENCE [LARGE SCALE GENOMIC DNA]</scope>
    <source>
        <strain evidence="1 2">F 1598</strain>
    </source>
</reference>
<accession>A0A0C3FDX3</accession>
<keyword evidence="2" id="KW-1185">Reference proteome</keyword>
<dbReference type="Proteomes" id="UP000054166">
    <property type="component" value="Unassembled WGS sequence"/>
</dbReference>
<protein>
    <submittedName>
        <fullName evidence="1">Uncharacterized protein</fullName>
    </submittedName>
</protein>
<name>A0A0C3FDX3_PILCF</name>
<evidence type="ECO:0000313" key="2">
    <source>
        <dbReference type="Proteomes" id="UP000054166"/>
    </source>
</evidence>
<dbReference type="HOGENOM" id="CLU_2574716_0_0_1"/>
<proteinExistence type="predicted"/>